<organism evidence="1 2">
    <name type="scientific">Meloidogyne enterolobii</name>
    <name type="common">Root-knot nematode worm</name>
    <name type="synonym">Meloidogyne mayaguensis</name>
    <dbReference type="NCBI Taxonomy" id="390850"/>
    <lineage>
        <taxon>Eukaryota</taxon>
        <taxon>Metazoa</taxon>
        <taxon>Ecdysozoa</taxon>
        <taxon>Nematoda</taxon>
        <taxon>Chromadorea</taxon>
        <taxon>Rhabditida</taxon>
        <taxon>Tylenchina</taxon>
        <taxon>Tylenchomorpha</taxon>
        <taxon>Tylenchoidea</taxon>
        <taxon>Meloidogynidae</taxon>
        <taxon>Meloidogyninae</taxon>
        <taxon>Meloidogyne</taxon>
    </lineage>
</organism>
<reference evidence="1" key="1">
    <citation type="submission" date="2023-11" db="EMBL/GenBank/DDBJ databases">
        <authorList>
            <person name="Poullet M."/>
        </authorList>
    </citation>
    <scope>NUCLEOTIDE SEQUENCE</scope>
    <source>
        <strain evidence="1">E1834</strain>
    </source>
</reference>
<proteinExistence type="predicted"/>
<dbReference type="Proteomes" id="UP001497535">
    <property type="component" value="Unassembled WGS sequence"/>
</dbReference>
<evidence type="ECO:0000313" key="2">
    <source>
        <dbReference type="Proteomes" id="UP001497535"/>
    </source>
</evidence>
<sequence length="62" mass="7939">MTAGEFLNFWPYYSYSPFYKHSDTFDYYKFGPMYDCYYRIPYRLPPTQSYFSWRYENSYYPY</sequence>
<keyword evidence="2" id="KW-1185">Reference proteome</keyword>
<gene>
    <name evidence="1" type="ORF">MENTE1834_LOCUS29224</name>
</gene>
<accession>A0ACB0ZUE4</accession>
<evidence type="ECO:0000313" key="1">
    <source>
        <dbReference type="EMBL" id="CAK5081982.1"/>
    </source>
</evidence>
<name>A0ACB0ZUE4_MELEN</name>
<dbReference type="EMBL" id="CAVMJV010000045">
    <property type="protein sequence ID" value="CAK5081982.1"/>
    <property type="molecule type" value="Genomic_DNA"/>
</dbReference>
<comment type="caution">
    <text evidence="1">The sequence shown here is derived from an EMBL/GenBank/DDBJ whole genome shotgun (WGS) entry which is preliminary data.</text>
</comment>
<protein>
    <submittedName>
        <fullName evidence="1">Uncharacterized protein</fullName>
    </submittedName>
</protein>